<name>A0A2U1CGX4_9BURK</name>
<evidence type="ECO:0000256" key="5">
    <source>
        <dbReference type="ARBA" id="ARBA00034078"/>
    </source>
</evidence>
<evidence type="ECO:0000256" key="1">
    <source>
        <dbReference type="ARBA" id="ARBA00022714"/>
    </source>
</evidence>
<dbReference type="SUPFAM" id="SSF50022">
    <property type="entry name" value="ISP domain"/>
    <property type="match status" value="1"/>
</dbReference>
<protein>
    <submittedName>
        <fullName evidence="8">3-phenylpropionate/trans-cinnamate dioxygenase ferredoxin subunit</fullName>
    </submittedName>
</protein>
<dbReference type="GO" id="GO:0051537">
    <property type="term" value="F:2 iron, 2 sulfur cluster binding"/>
    <property type="evidence" value="ECO:0007669"/>
    <property type="project" value="UniProtKB-KW"/>
</dbReference>
<dbReference type="RefSeq" id="WP_116519651.1">
    <property type="nucleotide sequence ID" value="NZ_JACCEX010000007.1"/>
</dbReference>
<dbReference type="AlphaFoldDB" id="A0A2U1CGX4"/>
<comment type="cofactor">
    <cofactor evidence="5">
        <name>[2Fe-2S] cluster</name>
        <dbReference type="ChEBI" id="CHEBI:190135"/>
    </cofactor>
</comment>
<evidence type="ECO:0000256" key="3">
    <source>
        <dbReference type="ARBA" id="ARBA00023004"/>
    </source>
</evidence>
<keyword evidence="3" id="KW-0408">Iron</keyword>
<keyword evidence="8" id="KW-0560">Oxidoreductase</keyword>
<proteinExistence type="inferred from homology"/>
<dbReference type="Gene3D" id="2.102.10.10">
    <property type="entry name" value="Rieske [2Fe-2S] iron-sulphur domain"/>
    <property type="match status" value="1"/>
</dbReference>
<dbReference type="CDD" id="cd03528">
    <property type="entry name" value="Rieske_RO_ferredoxin"/>
    <property type="match status" value="1"/>
</dbReference>
<evidence type="ECO:0000313" key="9">
    <source>
        <dbReference type="Proteomes" id="UP000246145"/>
    </source>
</evidence>
<dbReference type="InterPro" id="IPR017941">
    <property type="entry name" value="Rieske_2Fe-2S"/>
</dbReference>
<evidence type="ECO:0000256" key="6">
    <source>
        <dbReference type="ARBA" id="ARBA00038001"/>
    </source>
</evidence>
<keyword evidence="4" id="KW-0411">Iron-sulfur</keyword>
<dbReference type="PROSITE" id="PS51296">
    <property type="entry name" value="RIESKE"/>
    <property type="match status" value="1"/>
</dbReference>
<keyword evidence="8" id="KW-0223">Dioxygenase</keyword>
<organism evidence="8 9">
    <name type="scientific">Pusillimonas noertemannii</name>
    <dbReference type="NCBI Taxonomy" id="305977"/>
    <lineage>
        <taxon>Bacteria</taxon>
        <taxon>Pseudomonadati</taxon>
        <taxon>Pseudomonadota</taxon>
        <taxon>Betaproteobacteria</taxon>
        <taxon>Burkholderiales</taxon>
        <taxon>Alcaligenaceae</taxon>
        <taxon>Pusillimonas</taxon>
    </lineage>
</organism>
<evidence type="ECO:0000256" key="4">
    <source>
        <dbReference type="ARBA" id="ARBA00023014"/>
    </source>
</evidence>
<dbReference type="Pfam" id="PF00355">
    <property type="entry name" value="Rieske"/>
    <property type="match status" value="1"/>
</dbReference>
<dbReference type="EMBL" id="QEKO01000013">
    <property type="protein sequence ID" value="PVY60158.1"/>
    <property type="molecule type" value="Genomic_DNA"/>
</dbReference>
<keyword evidence="9" id="KW-1185">Reference proteome</keyword>
<dbReference type="PANTHER" id="PTHR21496">
    <property type="entry name" value="FERREDOXIN-RELATED"/>
    <property type="match status" value="1"/>
</dbReference>
<feature type="domain" description="Rieske" evidence="7">
    <location>
        <begin position="5"/>
        <end position="100"/>
    </location>
</feature>
<dbReference type="STRING" id="1231391.GCA_000308195_03172"/>
<reference evidence="8 9" key="1">
    <citation type="submission" date="2018-04" db="EMBL/GenBank/DDBJ databases">
        <title>Genomic Encyclopedia of Type Strains, Phase IV (KMG-IV): sequencing the most valuable type-strain genomes for metagenomic binning, comparative biology and taxonomic classification.</title>
        <authorList>
            <person name="Goeker M."/>
        </authorList>
    </citation>
    <scope>NUCLEOTIDE SEQUENCE [LARGE SCALE GENOMIC DNA]</scope>
    <source>
        <strain evidence="8 9">DSM 10065</strain>
    </source>
</reference>
<evidence type="ECO:0000259" key="7">
    <source>
        <dbReference type="PROSITE" id="PS51296"/>
    </source>
</evidence>
<dbReference type="InterPro" id="IPR036922">
    <property type="entry name" value="Rieske_2Fe-2S_sf"/>
</dbReference>
<sequence length="102" mass="11329">MANWIKIAQVGQVDEDESLAIEVDGKQLALHHTEGEYFVTDNVCTHQYALLSDGYIEDGCVECPLHQAQFDLRTGKAMCAPATVDIQTYQVKTEGEDILVEL</sequence>
<dbReference type="GO" id="GO:0051213">
    <property type="term" value="F:dioxygenase activity"/>
    <property type="evidence" value="ECO:0007669"/>
    <property type="project" value="UniProtKB-KW"/>
</dbReference>
<keyword evidence="2" id="KW-0479">Metal-binding</keyword>
<comment type="caution">
    <text evidence="8">The sequence shown here is derived from an EMBL/GenBank/DDBJ whole genome shotgun (WGS) entry which is preliminary data.</text>
</comment>
<keyword evidence="1" id="KW-0001">2Fe-2S</keyword>
<comment type="similarity">
    <text evidence="6">Belongs to the bacterial ring-hydroxylating dioxygenase ferredoxin component family.</text>
</comment>
<evidence type="ECO:0000256" key="2">
    <source>
        <dbReference type="ARBA" id="ARBA00022723"/>
    </source>
</evidence>
<accession>A0A2U1CGX4</accession>
<evidence type="ECO:0000313" key="8">
    <source>
        <dbReference type="EMBL" id="PVY60158.1"/>
    </source>
</evidence>
<dbReference type="GO" id="GO:0046872">
    <property type="term" value="F:metal ion binding"/>
    <property type="evidence" value="ECO:0007669"/>
    <property type="project" value="UniProtKB-KW"/>
</dbReference>
<dbReference type="OrthoDB" id="9800167at2"/>
<gene>
    <name evidence="8" type="ORF">C7440_3933</name>
</gene>
<dbReference type="Proteomes" id="UP000246145">
    <property type="component" value="Unassembled WGS sequence"/>
</dbReference>
<dbReference type="PANTHER" id="PTHR21496:SF0">
    <property type="entry name" value="RIESKE DOMAIN-CONTAINING PROTEIN"/>
    <property type="match status" value="1"/>
</dbReference>